<organism evidence="1 2">
    <name type="scientific">Halomonas fontilapidosi</name>
    <dbReference type="NCBI Taxonomy" id="616675"/>
    <lineage>
        <taxon>Bacteria</taxon>
        <taxon>Pseudomonadati</taxon>
        <taxon>Pseudomonadota</taxon>
        <taxon>Gammaproteobacteria</taxon>
        <taxon>Oceanospirillales</taxon>
        <taxon>Halomonadaceae</taxon>
        <taxon>Halomonas</taxon>
    </lineage>
</organism>
<protein>
    <submittedName>
        <fullName evidence="1">Uncharacterized protein</fullName>
    </submittedName>
</protein>
<comment type="caution">
    <text evidence="1">The sequence shown here is derived from an EMBL/GenBank/DDBJ whole genome shotgun (WGS) entry which is preliminary data.</text>
</comment>
<proteinExistence type="predicted"/>
<gene>
    <name evidence="1" type="ORF">FHR95_000236</name>
</gene>
<reference evidence="1 2" key="1">
    <citation type="submission" date="2020-08" db="EMBL/GenBank/DDBJ databases">
        <title>Genomic Encyclopedia of Type Strains, Phase III (KMG-III): the genomes of soil and plant-associated and newly described type strains.</title>
        <authorList>
            <person name="Whitman W."/>
        </authorList>
    </citation>
    <scope>NUCLEOTIDE SEQUENCE [LARGE SCALE GENOMIC DNA]</scope>
    <source>
        <strain evidence="1 2">CECT 7341</strain>
    </source>
</reference>
<accession>A0A7W5DGX1</accession>
<dbReference type="AlphaFoldDB" id="A0A7W5DGX1"/>
<dbReference type="RefSeq" id="WP_183313050.1">
    <property type="nucleotide sequence ID" value="NZ_JACHXQ010000001.1"/>
</dbReference>
<dbReference type="EMBL" id="JACHXQ010000001">
    <property type="protein sequence ID" value="MBB3182712.1"/>
    <property type="molecule type" value="Genomic_DNA"/>
</dbReference>
<name>A0A7W5DGX1_9GAMM</name>
<keyword evidence="2" id="KW-1185">Reference proteome</keyword>
<sequence>MKNDFIGCKTKGLYGDSLQMMKQRDWVAVSRLILSGQCVELSKGAPVYRTGASITGLVKIRARGQTSEWWTGAEQVTN</sequence>
<evidence type="ECO:0000313" key="2">
    <source>
        <dbReference type="Proteomes" id="UP000563050"/>
    </source>
</evidence>
<evidence type="ECO:0000313" key="1">
    <source>
        <dbReference type="EMBL" id="MBB3182712.1"/>
    </source>
</evidence>
<dbReference type="Proteomes" id="UP000563050">
    <property type="component" value="Unassembled WGS sequence"/>
</dbReference>